<dbReference type="EMBL" id="FOHA01000002">
    <property type="protein sequence ID" value="SER64275.1"/>
    <property type="molecule type" value="Genomic_DNA"/>
</dbReference>
<accession>A0A1H9QVK6</accession>
<proteinExistence type="predicted"/>
<reference evidence="1 2" key="1">
    <citation type="submission" date="2016-10" db="EMBL/GenBank/DDBJ databases">
        <authorList>
            <person name="de Groot N.N."/>
        </authorList>
    </citation>
    <scope>NUCLEOTIDE SEQUENCE [LARGE SCALE GENOMIC DNA]</scope>
    <source>
        <strain evidence="1 2">DSM 13760</strain>
    </source>
</reference>
<protein>
    <submittedName>
        <fullName evidence="1">Uncharacterized protein</fullName>
    </submittedName>
</protein>
<name>A0A1H9QVK6_9LACT</name>
<dbReference type="OrthoDB" id="2087346at2"/>
<keyword evidence="2" id="KW-1185">Reference proteome</keyword>
<gene>
    <name evidence="1" type="ORF">SAMN04488559_102302</name>
</gene>
<evidence type="ECO:0000313" key="2">
    <source>
        <dbReference type="Proteomes" id="UP000198948"/>
    </source>
</evidence>
<sequence length="219" mass="25483">MNTIKARFTQTIYTNPELYLIIDGKPIVQYIDTYVTEGKIPILEKMGSMLGLLPAWSGALNFTADNLFIWQLVDAEETLNVPILVCEDDCDLDCIVILAQIRKTKETVYWDKIGLLKHENASLSDEIKAGILYVEAYTESDWEKYGGTLAWENPQSKVFEQWCAANWTEELLRRRQNYTKPYMQNEENIDWIEQVNWSFDATEYQKAVHVYRKFLPSSS</sequence>
<evidence type="ECO:0000313" key="1">
    <source>
        <dbReference type="EMBL" id="SER64275.1"/>
    </source>
</evidence>
<dbReference type="AlphaFoldDB" id="A0A1H9QVK6"/>
<dbReference type="Proteomes" id="UP000198948">
    <property type="component" value="Unassembled WGS sequence"/>
</dbReference>
<dbReference type="RefSeq" id="WP_092650279.1">
    <property type="nucleotide sequence ID" value="NZ_FOHA01000002.1"/>
</dbReference>
<organism evidence="1 2">
    <name type="scientific">Isobaculum melis</name>
    <dbReference type="NCBI Taxonomy" id="142588"/>
    <lineage>
        <taxon>Bacteria</taxon>
        <taxon>Bacillati</taxon>
        <taxon>Bacillota</taxon>
        <taxon>Bacilli</taxon>
        <taxon>Lactobacillales</taxon>
        <taxon>Carnobacteriaceae</taxon>
        <taxon>Isobaculum</taxon>
    </lineage>
</organism>